<dbReference type="PANTHER" id="PTHR30023">
    <property type="entry name" value="D-ALANYL-D-ALANINE CARBOXYPEPTIDASE"/>
    <property type="match status" value="1"/>
</dbReference>
<name>A0ABS7BTY4_9SPHN</name>
<comment type="caution">
    <text evidence="3">The sequence shown here is derived from an EMBL/GenBank/DDBJ whole genome shotgun (WGS) entry which is preliminary data.</text>
</comment>
<protein>
    <submittedName>
        <fullName evidence="3">D-alanyl-D-alanine carboxypeptidase/D-alanyl-D-alanine-endopeptidase</fullName>
        <ecNumber evidence="3">3.4.16.4</ecNumber>
    </submittedName>
</protein>
<dbReference type="NCBIfam" id="TIGR00666">
    <property type="entry name" value="PBP4"/>
    <property type="match status" value="1"/>
</dbReference>
<reference evidence="3 4" key="1">
    <citation type="submission" date="2021-07" db="EMBL/GenBank/DDBJ databases">
        <title>Sphingomonas sp.</title>
        <authorList>
            <person name="Feng G."/>
            <person name="Li J."/>
            <person name="Pan M."/>
        </authorList>
    </citation>
    <scope>NUCLEOTIDE SEQUENCE [LARGE SCALE GENOMIC DNA]</scope>
    <source>
        <strain evidence="3 4">RRHST34</strain>
    </source>
</reference>
<dbReference type="Pfam" id="PF02113">
    <property type="entry name" value="Peptidase_S13"/>
    <property type="match status" value="1"/>
</dbReference>
<evidence type="ECO:0000256" key="1">
    <source>
        <dbReference type="ARBA" id="ARBA00006096"/>
    </source>
</evidence>
<dbReference type="Gene3D" id="3.50.80.20">
    <property type="entry name" value="D-Ala-D-Ala carboxypeptidase C, peptidase S13"/>
    <property type="match status" value="1"/>
</dbReference>
<dbReference type="PRINTS" id="PR00922">
    <property type="entry name" value="DADACBPTASE3"/>
</dbReference>
<comment type="similarity">
    <text evidence="1">Belongs to the peptidase S13 family.</text>
</comment>
<dbReference type="Proteomes" id="UP000759103">
    <property type="component" value="Unassembled WGS sequence"/>
</dbReference>
<proteinExistence type="inferred from homology"/>
<dbReference type="Gene3D" id="3.40.710.10">
    <property type="entry name" value="DD-peptidase/beta-lactamase superfamily"/>
    <property type="match status" value="2"/>
</dbReference>
<sequence length="459" mass="47286">MRRALLALALLAAAPGELPPGTRLGLLVVDADGRELVAERADERFVPASNAKLFTAAAAFATLDLAAPDAAGGATVRLEGRDVVLAGHGDARLSSAPDCRVDCLAELARAVAARTRVVRDVIGDDTAFPDERWPAGMSWNNMAGRYGTAISALTVDDNVVAVTVTPGARDGAAATVRGDGYYRLDSRVVTGGTRASLGATRLPGSDLLRIVGTIPAGAPTTLAVAVDDPAHRAAWRLAALLRAAGVRVTGRVAVRHRSLSDADDPARRGGVPVARTPEPAALARLTPPPLADDLRATMKASQNLHAELLLRRVGAVRGSGSVADGQAAVRAMLDRAGVARAATEFADGSGMSSYDRITPRAAVALLRWTQAQPWGAAFRDTLPVGAVDGTLARRFAGTPLAGKVFAKTGSLNAANALSGFLVAASGRTLTFSALANDMADDASATRAIDRALVEIAARN</sequence>
<dbReference type="EC" id="3.4.16.4" evidence="3"/>
<keyword evidence="4" id="KW-1185">Reference proteome</keyword>
<dbReference type="GO" id="GO:0009002">
    <property type="term" value="F:serine-type D-Ala-D-Ala carboxypeptidase activity"/>
    <property type="evidence" value="ECO:0007669"/>
    <property type="project" value="UniProtKB-EC"/>
</dbReference>
<dbReference type="EMBL" id="JAHXZN010000013">
    <property type="protein sequence ID" value="MBW6533066.1"/>
    <property type="molecule type" value="Genomic_DNA"/>
</dbReference>
<keyword evidence="2 3" id="KW-0378">Hydrolase</keyword>
<dbReference type="PANTHER" id="PTHR30023:SF0">
    <property type="entry name" value="PENICILLIN-SENSITIVE CARBOXYPEPTIDASE A"/>
    <property type="match status" value="1"/>
</dbReference>
<dbReference type="InterPro" id="IPR012338">
    <property type="entry name" value="Beta-lactam/transpept-like"/>
</dbReference>
<evidence type="ECO:0000313" key="4">
    <source>
        <dbReference type="Proteomes" id="UP000759103"/>
    </source>
</evidence>
<evidence type="ECO:0000256" key="2">
    <source>
        <dbReference type="ARBA" id="ARBA00022801"/>
    </source>
</evidence>
<accession>A0ABS7BTY4</accession>
<keyword evidence="3" id="KW-0645">Protease</keyword>
<dbReference type="RefSeq" id="WP_219750601.1">
    <property type="nucleotide sequence ID" value="NZ_JAHXZN010000013.1"/>
</dbReference>
<organism evidence="3 4">
    <name type="scientific">Sphingomonas citri</name>
    <dbReference type="NCBI Taxonomy" id="2862499"/>
    <lineage>
        <taxon>Bacteria</taxon>
        <taxon>Pseudomonadati</taxon>
        <taxon>Pseudomonadota</taxon>
        <taxon>Alphaproteobacteria</taxon>
        <taxon>Sphingomonadales</taxon>
        <taxon>Sphingomonadaceae</taxon>
        <taxon>Sphingomonas</taxon>
    </lineage>
</organism>
<gene>
    <name evidence="3" type="primary">dacB</name>
    <name evidence="3" type="ORF">KZ820_20170</name>
</gene>
<dbReference type="InterPro" id="IPR000667">
    <property type="entry name" value="Peptidase_S13"/>
</dbReference>
<evidence type="ECO:0000313" key="3">
    <source>
        <dbReference type="EMBL" id="MBW6533066.1"/>
    </source>
</evidence>
<keyword evidence="3" id="KW-0121">Carboxypeptidase</keyword>
<dbReference type="SUPFAM" id="SSF56601">
    <property type="entry name" value="beta-lactamase/transpeptidase-like"/>
    <property type="match status" value="1"/>
</dbReference>